<protein>
    <submittedName>
        <fullName evidence="1">Uncharacterized protein</fullName>
    </submittedName>
</protein>
<reference evidence="1 2" key="1">
    <citation type="journal article" date="2021" name="Hortic Res">
        <title>High-quality reference genome and annotation aids understanding of berry development for evergreen blueberry (Vaccinium darrowii).</title>
        <authorList>
            <person name="Yu J."/>
            <person name="Hulse-Kemp A.M."/>
            <person name="Babiker E."/>
            <person name="Staton M."/>
        </authorList>
    </citation>
    <scope>NUCLEOTIDE SEQUENCE [LARGE SCALE GENOMIC DNA]</scope>
    <source>
        <strain evidence="2">cv. NJ 8807/NJ 8810</strain>
        <tissue evidence="1">Young leaf</tissue>
    </source>
</reference>
<gene>
    <name evidence="1" type="ORF">Vadar_003038</name>
</gene>
<name>A0ACB7XW45_9ERIC</name>
<proteinExistence type="predicted"/>
<accession>A0ACB7XW45</accession>
<sequence>MKGHPEKFILDRIAKYSSYVFKTSLIGSPVVVFGGLKGNQFLFSNENKLVQVWFPHAIYKIFGFPATSSKEEANKTRNFFQILTKPVALQGQVGLMDTVAHRYFVTHWEKKEMVLVSQITNQYTFSLACRLLMSVEDPNFVAILEKPFGVMLRGLFSIPIDLPGTPFNRAIKASALIRKKIWVIFKQRKIDLAEGRASPTQDLLSRMILASDENGNFMPEEEIALRIFGVILPSHDTIVSVCTSIVKYLAELPDIYQRVYQEQLEIAKSKESGELLNWEDIQKMTHSWNVACEAMRLAPPNQGFYREALKDFTYNGFSIPRGWKLHWNAYTTHKDSEFFPEPNKFDPSRFEGFGPAPYTYVPFGGGPRMCPGKEFARLEILVFMHHLVKRFRWEKIIPDEKIVYNPIANPEKGLPIRLFPHES</sequence>
<keyword evidence="2" id="KW-1185">Reference proteome</keyword>
<dbReference type="Proteomes" id="UP000828048">
    <property type="component" value="Chromosome 5"/>
</dbReference>
<organism evidence="1 2">
    <name type="scientific">Vaccinium darrowii</name>
    <dbReference type="NCBI Taxonomy" id="229202"/>
    <lineage>
        <taxon>Eukaryota</taxon>
        <taxon>Viridiplantae</taxon>
        <taxon>Streptophyta</taxon>
        <taxon>Embryophyta</taxon>
        <taxon>Tracheophyta</taxon>
        <taxon>Spermatophyta</taxon>
        <taxon>Magnoliopsida</taxon>
        <taxon>eudicotyledons</taxon>
        <taxon>Gunneridae</taxon>
        <taxon>Pentapetalae</taxon>
        <taxon>asterids</taxon>
        <taxon>Ericales</taxon>
        <taxon>Ericaceae</taxon>
        <taxon>Vaccinioideae</taxon>
        <taxon>Vaccinieae</taxon>
        <taxon>Vaccinium</taxon>
    </lineage>
</organism>
<evidence type="ECO:0000313" key="2">
    <source>
        <dbReference type="Proteomes" id="UP000828048"/>
    </source>
</evidence>
<evidence type="ECO:0000313" key="1">
    <source>
        <dbReference type="EMBL" id="KAH7845514.1"/>
    </source>
</evidence>
<comment type="caution">
    <text evidence="1">The sequence shown here is derived from an EMBL/GenBank/DDBJ whole genome shotgun (WGS) entry which is preliminary data.</text>
</comment>
<dbReference type="EMBL" id="CM037155">
    <property type="protein sequence ID" value="KAH7845514.1"/>
    <property type="molecule type" value="Genomic_DNA"/>
</dbReference>